<evidence type="ECO:0008006" key="3">
    <source>
        <dbReference type="Google" id="ProtNLM"/>
    </source>
</evidence>
<keyword evidence="2" id="KW-1185">Reference proteome</keyword>
<sequence>MKKQFVLSYFGGPSRTARAIGIKPPSVHGWPDDIPDSAVGRIVRLRPDAWAAWVGLQCQADEGNPSLQPGNPAGR</sequence>
<dbReference type="SUPFAM" id="SSF47413">
    <property type="entry name" value="lambda repressor-like DNA-binding domains"/>
    <property type="match status" value="1"/>
</dbReference>
<reference evidence="1 2" key="1">
    <citation type="submission" date="2018-04" db="EMBL/GenBank/DDBJ databases">
        <title>Denitrifier Microvirgula.</title>
        <authorList>
            <person name="Anderson E."/>
            <person name="Jang J."/>
            <person name="Ishii S."/>
        </authorList>
    </citation>
    <scope>NUCLEOTIDE SEQUENCE [LARGE SCALE GENOMIC DNA]</scope>
    <source>
        <strain evidence="1 2">BE2.4</strain>
    </source>
</reference>
<protein>
    <recommendedName>
        <fullName evidence="3">Cro/Cl family transcriptional regulator</fullName>
    </recommendedName>
</protein>
<dbReference type="OrthoDB" id="8613254at2"/>
<evidence type="ECO:0000313" key="2">
    <source>
        <dbReference type="Proteomes" id="UP000244173"/>
    </source>
</evidence>
<dbReference type="AlphaFoldDB" id="A0A2S0PEN5"/>
<dbReference type="RefSeq" id="WP_107890110.1">
    <property type="nucleotide sequence ID" value="NZ_CP028519.1"/>
</dbReference>
<dbReference type="GO" id="GO:0003677">
    <property type="term" value="F:DNA binding"/>
    <property type="evidence" value="ECO:0007669"/>
    <property type="project" value="InterPro"/>
</dbReference>
<dbReference type="Proteomes" id="UP000244173">
    <property type="component" value="Chromosome"/>
</dbReference>
<name>A0A2S0PEN5_9NEIS</name>
<dbReference type="InterPro" id="IPR010982">
    <property type="entry name" value="Lambda_DNA-bd_dom_sf"/>
</dbReference>
<evidence type="ECO:0000313" key="1">
    <source>
        <dbReference type="EMBL" id="AVY95717.1"/>
    </source>
</evidence>
<gene>
    <name evidence="1" type="ORF">DAI18_17965</name>
</gene>
<accession>A0A2S0PEN5</accession>
<organism evidence="1 2">
    <name type="scientific">Microvirgula aerodenitrificans</name>
    <dbReference type="NCBI Taxonomy" id="57480"/>
    <lineage>
        <taxon>Bacteria</taxon>
        <taxon>Pseudomonadati</taxon>
        <taxon>Pseudomonadota</taxon>
        <taxon>Betaproteobacteria</taxon>
        <taxon>Neisseriales</taxon>
        <taxon>Aquaspirillaceae</taxon>
        <taxon>Microvirgula</taxon>
    </lineage>
</organism>
<proteinExistence type="predicted"/>
<dbReference type="KEGG" id="maer:DAI18_17965"/>
<dbReference type="Pfam" id="PF14549">
    <property type="entry name" value="P22_Cro"/>
    <property type="match status" value="1"/>
</dbReference>
<dbReference type="EMBL" id="CP028519">
    <property type="protein sequence ID" value="AVY95717.1"/>
    <property type="molecule type" value="Genomic_DNA"/>
</dbReference>
<dbReference type="Gene3D" id="1.10.260.40">
    <property type="entry name" value="lambda repressor-like DNA-binding domains"/>
    <property type="match status" value="1"/>
</dbReference>